<evidence type="ECO:0000256" key="1">
    <source>
        <dbReference type="ARBA" id="ARBA00022679"/>
    </source>
</evidence>
<protein>
    <recommendedName>
        <fullName evidence="7">CDP-alcohol phosphatidyltransferase family protein</fullName>
    </recommendedName>
</protein>
<gene>
    <name evidence="5" type="ORF">Adu01nite_61060</name>
</gene>
<keyword evidence="1 2" id="KW-0808">Transferase</keyword>
<dbReference type="RefSeq" id="WP_203731781.1">
    <property type="nucleotide sequence ID" value="NZ_BAAATX010000021.1"/>
</dbReference>
<organism evidence="5 6">
    <name type="scientific">Paractinoplanes durhamensis</name>
    <dbReference type="NCBI Taxonomy" id="113563"/>
    <lineage>
        <taxon>Bacteria</taxon>
        <taxon>Bacillati</taxon>
        <taxon>Actinomycetota</taxon>
        <taxon>Actinomycetes</taxon>
        <taxon>Micromonosporales</taxon>
        <taxon>Micromonosporaceae</taxon>
        <taxon>Paractinoplanes</taxon>
    </lineage>
</organism>
<reference evidence="5 6" key="1">
    <citation type="submission" date="2021-01" db="EMBL/GenBank/DDBJ databases">
        <title>Whole genome shotgun sequence of Actinoplanes durhamensis NBRC 14914.</title>
        <authorList>
            <person name="Komaki H."/>
            <person name="Tamura T."/>
        </authorList>
    </citation>
    <scope>NUCLEOTIDE SEQUENCE [LARGE SCALE GENOMIC DNA]</scope>
    <source>
        <strain evidence="5 6">NBRC 14914</strain>
    </source>
</reference>
<dbReference type="PROSITE" id="PS00379">
    <property type="entry name" value="CDP_ALCOHOL_P_TRANSF"/>
    <property type="match status" value="1"/>
</dbReference>
<comment type="similarity">
    <text evidence="2">Belongs to the CDP-alcohol phosphatidyltransferase class-I family.</text>
</comment>
<evidence type="ECO:0000313" key="5">
    <source>
        <dbReference type="EMBL" id="GIE04756.1"/>
    </source>
</evidence>
<dbReference type="Pfam" id="PF01066">
    <property type="entry name" value="CDP-OH_P_transf"/>
    <property type="match status" value="1"/>
</dbReference>
<comment type="caution">
    <text evidence="5">The sequence shown here is derived from an EMBL/GenBank/DDBJ whole genome shotgun (WGS) entry which is preliminary data.</text>
</comment>
<name>A0ABQ3Z4M0_9ACTN</name>
<feature type="transmembrane region" description="Helical" evidence="4">
    <location>
        <begin position="189"/>
        <end position="210"/>
    </location>
</feature>
<feature type="transmembrane region" description="Helical" evidence="4">
    <location>
        <begin position="134"/>
        <end position="150"/>
    </location>
</feature>
<evidence type="ECO:0000256" key="2">
    <source>
        <dbReference type="RuleBase" id="RU003750"/>
    </source>
</evidence>
<feature type="transmembrane region" description="Helical" evidence="4">
    <location>
        <begin position="216"/>
        <end position="238"/>
    </location>
</feature>
<dbReference type="Gene3D" id="1.20.120.1760">
    <property type="match status" value="1"/>
</dbReference>
<feature type="region of interest" description="Disordered" evidence="3">
    <location>
        <begin position="255"/>
        <end position="277"/>
    </location>
</feature>
<dbReference type="Proteomes" id="UP000637628">
    <property type="component" value="Unassembled WGS sequence"/>
</dbReference>
<evidence type="ECO:0000256" key="4">
    <source>
        <dbReference type="SAM" id="Phobius"/>
    </source>
</evidence>
<feature type="transmembrane region" description="Helical" evidence="4">
    <location>
        <begin position="48"/>
        <end position="66"/>
    </location>
</feature>
<proteinExistence type="inferred from homology"/>
<dbReference type="InterPro" id="IPR043130">
    <property type="entry name" value="CDP-OH_PTrfase_TM_dom"/>
</dbReference>
<evidence type="ECO:0000256" key="3">
    <source>
        <dbReference type="SAM" id="MobiDB-lite"/>
    </source>
</evidence>
<dbReference type="EMBL" id="BOML01000050">
    <property type="protein sequence ID" value="GIE04756.1"/>
    <property type="molecule type" value="Genomic_DNA"/>
</dbReference>
<keyword evidence="4" id="KW-0472">Membrane</keyword>
<keyword evidence="6" id="KW-1185">Reference proteome</keyword>
<dbReference type="InterPro" id="IPR048254">
    <property type="entry name" value="CDP_ALCOHOL_P_TRANSF_CS"/>
</dbReference>
<dbReference type="InterPro" id="IPR000462">
    <property type="entry name" value="CDP-OH_P_trans"/>
</dbReference>
<sequence>MRRDSLAEVRGRTCKPLDAWWTVLLVDPYAVRLVRLVSPWRWVTPNRLTALSAVLGLGAAICFVAPGRWWPAAGALLFHLAFVADCMDGKLARLRGDGSLFGAWCDFMLDRVRAIVCAAALMGGQYLRTGEVRYLWLVALVIAVDLMRYLNGGQVAQVREAALQGRTAYAIGAESRRGRLKTALAARRIRVHLFSGIEFEMTVFVIGPLIGLVGGAALIGGAALAAAALLVIFELRLVHHLWLVTRLSPVHSVPTASGSVRHSMSPEASLIRQPAGG</sequence>
<keyword evidence="4" id="KW-0812">Transmembrane</keyword>
<accession>A0ABQ3Z4M0</accession>
<evidence type="ECO:0008006" key="7">
    <source>
        <dbReference type="Google" id="ProtNLM"/>
    </source>
</evidence>
<evidence type="ECO:0000313" key="6">
    <source>
        <dbReference type="Proteomes" id="UP000637628"/>
    </source>
</evidence>
<keyword evidence="4" id="KW-1133">Transmembrane helix</keyword>